<name>A0A382JGJ3_9ZZZZ</name>
<proteinExistence type="predicted"/>
<dbReference type="EMBL" id="UINC01074023">
    <property type="protein sequence ID" value="SVC10838.1"/>
    <property type="molecule type" value="Genomic_DNA"/>
</dbReference>
<organism evidence="1">
    <name type="scientific">marine metagenome</name>
    <dbReference type="NCBI Taxonomy" id="408172"/>
    <lineage>
        <taxon>unclassified sequences</taxon>
        <taxon>metagenomes</taxon>
        <taxon>ecological metagenomes</taxon>
    </lineage>
</organism>
<reference evidence="1" key="1">
    <citation type="submission" date="2018-05" db="EMBL/GenBank/DDBJ databases">
        <authorList>
            <person name="Lanie J.A."/>
            <person name="Ng W.-L."/>
            <person name="Kazmierczak K.M."/>
            <person name="Andrzejewski T.M."/>
            <person name="Davidsen T.M."/>
            <person name="Wayne K.J."/>
            <person name="Tettelin H."/>
            <person name="Glass J.I."/>
            <person name="Rusch D."/>
            <person name="Podicherti R."/>
            <person name="Tsui H.-C.T."/>
            <person name="Winkler M.E."/>
        </authorList>
    </citation>
    <scope>NUCLEOTIDE SEQUENCE</scope>
</reference>
<dbReference type="AlphaFoldDB" id="A0A382JGJ3"/>
<gene>
    <name evidence="1" type="ORF">METZ01_LOCUS263692</name>
</gene>
<accession>A0A382JGJ3</accession>
<protein>
    <submittedName>
        <fullName evidence="1">Uncharacterized protein</fullName>
    </submittedName>
</protein>
<feature type="non-terminal residue" evidence="1">
    <location>
        <position position="346"/>
    </location>
</feature>
<evidence type="ECO:0000313" key="1">
    <source>
        <dbReference type="EMBL" id="SVC10838.1"/>
    </source>
</evidence>
<sequence length="346" mass="37473">PDTIEAQWLRKLERDLWVRFWGPGVACSDWNDKNEYDRATGWNQSASYDAGTSGTGTARAGMGDIQGNPDSHISAGSGISTTDPRDAIGYGKYTVRQGTNITNASKEDPCVVTCATAHGLLDEDPAHEGSPTGLSVPNEIQIVGVPDTSMYQLNELHFFAKVISATELELYTNADLAPEHSYDATQWQVWAGTEGWVNFVVDFESGTGNTGNYERTTTIARDQYHAIQQRINAAIKRTAVSTFATGSSKKTLDLVQSTYGAMKKTGGDDAGDINEDMGRVRDAHVNAMSDEIEWMGGAGSTPPNTSSLGSYNFHKLLVNGIYAPYSMDNFDLSVYSETVNQASGTF</sequence>
<feature type="non-terminal residue" evidence="1">
    <location>
        <position position="1"/>
    </location>
</feature>